<comment type="caution">
    <text evidence="1">The sequence shown here is derived from an EMBL/GenBank/DDBJ whole genome shotgun (WGS) entry which is preliminary data.</text>
</comment>
<dbReference type="GO" id="GO:0008967">
    <property type="term" value="F:phosphoglycolate phosphatase activity"/>
    <property type="evidence" value="ECO:0007669"/>
    <property type="project" value="TreeGrafter"/>
</dbReference>
<reference evidence="1 2" key="1">
    <citation type="submission" date="2015-08" db="EMBL/GenBank/DDBJ databases">
        <title>Draft Genome Sequence of Pseudoalteromonas porphyrae UCD-SED14.</title>
        <authorList>
            <person name="Coil D.A."/>
            <person name="Jospin G."/>
            <person name="Lee R.D."/>
            <person name="Eisen J.A."/>
        </authorList>
    </citation>
    <scope>NUCLEOTIDE SEQUENCE [LARGE SCALE GENOMIC DNA]</scope>
    <source>
        <strain evidence="1 2">UCD-SED14</strain>
    </source>
</reference>
<dbReference type="NCBIfam" id="TIGR01549">
    <property type="entry name" value="HAD-SF-IA-v1"/>
    <property type="match status" value="1"/>
</dbReference>
<dbReference type="InterPro" id="IPR006439">
    <property type="entry name" value="HAD-SF_hydro_IA"/>
</dbReference>
<dbReference type="SUPFAM" id="SSF56784">
    <property type="entry name" value="HAD-like"/>
    <property type="match status" value="1"/>
</dbReference>
<dbReference type="PANTHER" id="PTHR43434:SF24">
    <property type="entry name" value="HYDROLASE-RELATED"/>
    <property type="match status" value="1"/>
</dbReference>
<dbReference type="GO" id="GO:0005829">
    <property type="term" value="C:cytosol"/>
    <property type="evidence" value="ECO:0007669"/>
    <property type="project" value="TreeGrafter"/>
</dbReference>
<name>A0A0N1ENE1_9GAMM</name>
<evidence type="ECO:0000313" key="1">
    <source>
        <dbReference type="EMBL" id="KPH64242.1"/>
    </source>
</evidence>
<keyword evidence="2" id="KW-1185">Reference proteome</keyword>
<dbReference type="Gene3D" id="3.40.50.1000">
    <property type="entry name" value="HAD superfamily/HAD-like"/>
    <property type="match status" value="1"/>
</dbReference>
<dbReference type="InterPro" id="IPR036412">
    <property type="entry name" value="HAD-like_sf"/>
</dbReference>
<accession>A0A0N1ENE1</accession>
<protein>
    <submittedName>
        <fullName evidence="1">HAD family hydrolase</fullName>
    </submittedName>
</protein>
<dbReference type="Pfam" id="PF13419">
    <property type="entry name" value="HAD_2"/>
    <property type="match status" value="1"/>
</dbReference>
<dbReference type="STRING" id="187330.AMS58_03055"/>
<gene>
    <name evidence="1" type="ORF">ADS77_06020</name>
</gene>
<dbReference type="InterPro" id="IPR023214">
    <property type="entry name" value="HAD_sf"/>
</dbReference>
<dbReference type="OrthoDB" id="9782449at2"/>
<proteinExistence type="predicted"/>
<dbReference type="Gene3D" id="1.10.150.240">
    <property type="entry name" value="Putative phosphatase, domain 2"/>
    <property type="match status" value="1"/>
</dbReference>
<dbReference type="PATRIC" id="fig|187330.3.peg.3183"/>
<dbReference type="GO" id="GO:0006281">
    <property type="term" value="P:DNA repair"/>
    <property type="evidence" value="ECO:0007669"/>
    <property type="project" value="TreeGrafter"/>
</dbReference>
<dbReference type="AlphaFoldDB" id="A0A0N1ENE1"/>
<keyword evidence="1" id="KW-0378">Hydrolase</keyword>
<dbReference type="PANTHER" id="PTHR43434">
    <property type="entry name" value="PHOSPHOGLYCOLATE PHOSPHATASE"/>
    <property type="match status" value="1"/>
</dbReference>
<organism evidence="1 2">
    <name type="scientific">Pseudoalteromonas porphyrae</name>
    <dbReference type="NCBI Taxonomy" id="187330"/>
    <lineage>
        <taxon>Bacteria</taxon>
        <taxon>Pseudomonadati</taxon>
        <taxon>Pseudomonadota</taxon>
        <taxon>Gammaproteobacteria</taxon>
        <taxon>Alteromonadales</taxon>
        <taxon>Pseudoalteromonadaceae</taxon>
        <taxon>Pseudoalteromonas</taxon>
    </lineage>
</organism>
<dbReference type="SFLD" id="SFLDG01129">
    <property type="entry name" value="C1.5:_HAD__Beta-PGM__Phosphata"/>
    <property type="match status" value="1"/>
</dbReference>
<dbReference type="RefSeq" id="WP_054453414.1">
    <property type="nucleotide sequence ID" value="NZ_LHPH01000005.1"/>
</dbReference>
<sequence>MKSYKLVIFDWDGTVMDSVTKIVNCMHQSAILCGLVAPSDEATANIIGLSLEQAVATLFPNDADLYADLIAGYKHQYKYVDVTPTPLFEGVEQTLAALKNSGVLLAVATGKSRAGLERLLDETKLRNYFVATRTSDDALSKPAPDMLLQLLDELNMSALDALMVGDTKIDMAMAKAANIDRLGVTMGVHNAQQLQEFAPIATVDSYQQLGALLLDR</sequence>
<dbReference type="EMBL" id="LHPH01000005">
    <property type="protein sequence ID" value="KPH64242.1"/>
    <property type="molecule type" value="Genomic_DNA"/>
</dbReference>
<dbReference type="InterPro" id="IPR041492">
    <property type="entry name" value="HAD_2"/>
</dbReference>
<dbReference type="InterPro" id="IPR050155">
    <property type="entry name" value="HAD-like_hydrolase_sf"/>
</dbReference>
<dbReference type="SFLD" id="SFLDS00003">
    <property type="entry name" value="Haloacid_Dehalogenase"/>
    <property type="match status" value="1"/>
</dbReference>
<dbReference type="Proteomes" id="UP000037848">
    <property type="component" value="Unassembled WGS sequence"/>
</dbReference>
<dbReference type="InterPro" id="IPR023198">
    <property type="entry name" value="PGP-like_dom2"/>
</dbReference>
<evidence type="ECO:0000313" key="2">
    <source>
        <dbReference type="Proteomes" id="UP000037848"/>
    </source>
</evidence>